<accession>A0A6A3N1I1</accession>
<dbReference type="EMBL" id="QXFU01000375">
    <property type="protein sequence ID" value="KAE9035194.1"/>
    <property type="molecule type" value="Genomic_DNA"/>
</dbReference>
<evidence type="ECO:0000313" key="2">
    <source>
        <dbReference type="EMBL" id="KAE9035194.1"/>
    </source>
</evidence>
<proteinExistence type="predicted"/>
<sequence>MDEVENSAAPAFPRAARQVSSGMEENGPVLPESGQDQTTIGEAKLKPRPLEEAVDKATEIDDPIDNVAQGMQNIGQAWATAPNPYLIPMNGTTGQTMMIPGVGSSIEGTDEVGKSAAGA</sequence>
<protein>
    <submittedName>
        <fullName evidence="2">Uncharacterized protein</fullName>
    </submittedName>
</protein>
<organism evidence="2 3">
    <name type="scientific">Phytophthora rubi</name>
    <dbReference type="NCBI Taxonomy" id="129364"/>
    <lineage>
        <taxon>Eukaryota</taxon>
        <taxon>Sar</taxon>
        <taxon>Stramenopiles</taxon>
        <taxon>Oomycota</taxon>
        <taxon>Peronosporomycetes</taxon>
        <taxon>Peronosporales</taxon>
        <taxon>Peronosporaceae</taxon>
        <taxon>Phytophthora</taxon>
    </lineage>
</organism>
<dbReference type="AlphaFoldDB" id="A0A6A3N1I1"/>
<reference evidence="2 3" key="1">
    <citation type="submission" date="2018-09" db="EMBL/GenBank/DDBJ databases">
        <title>Genomic investigation of the strawberry pathogen Phytophthora fragariae indicates pathogenicity is determined by transcriptional variation in three key races.</title>
        <authorList>
            <person name="Adams T.M."/>
            <person name="Armitage A.D."/>
            <person name="Sobczyk M.K."/>
            <person name="Bates H.J."/>
            <person name="Dunwell J.M."/>
            <person name="Nellist C.F."/>
            <person name="Harrison R.J."/>
        </authorList>
    </citation>
    <scope>NUCLEOTIDE SEQUENCE [LARGE SCALE GENOMIC DNA]</scope>
    <source>
        <strain evidence="2 3">SCRP324</strain>
    </source>
</reference>
<comment type="caution">
    <text evidence="2">The sequence shown here is derived from an EMBL/GenBank/DDBJ whole genome shotgun (WGS) entry which is preliminary data.</text>
</comment>
<evidence type="ECO:0000256" key="1">
    <source>
        <dbReference type="SAM" id="MobiDB-lite"/>
    </source>
</evidence>
<evidence type="ECO:0000313" key="3">
    <source>
        <dbReference type="Proteomes" id="UP000435112"/>
    </source>
</evidence>
<feature type="region of interest" description="Disordered" evidence="1">
    <location>
        <begin position="1"/>
        <end position="50"/>
    </location>
</feature>
<gene>
    <name evidence="2" type="ORF">PR002_g7720</name>
</gene>
<dbReference type="Proteomes" id="UP000435112">
    <property type="component" value="Unassembled WGS sequence"/>
</dbReference>
<dbReference type="OrthoDB" id="128250at2759"/>
<feature type="region of interest" description="Disordered" evidence="1">
    <location>
        <begin position="98"/>
        <end position="119"/>
    </location>
</feature>
<name>A0A6A3N1I1_9STRA</name>